<dbReference type="GO" id="GO:0005739">
    <property type="term" value="C:mitochondrion"/>
    <property type="evidence" value="ECO:0007669"/>
    <property type="project" value="TreeGrafter"/>
</dbReference>
<dbReference type="GO" id="GO:0006099">
    <property type="term" value="P:tricarboxylic acid cycle"/>
    <property type="evidence" value="ECO:0007669"/>
    <property type="project" value="TreeGrafter"/>
</dbReference>
<dbReference type="EMBL" id="JAPFFK010000014">
    <property type="protein sequence ID" value="KAJ6717840.1"/>
    <property type="molecule type" value="Genomic_DNA"/>
</dbReference>
<comment type="cofactor">
    <cofactor evidence="1">
        <name>thiamine diphosphate</name>
        <dbReference type="ChEBI" id="CHEBI:58937"/>
    </cofactor>
</comment>
<dbReference type="InterPro" id="IPR042179">
    <property type="entry name" value="KGD_C_sf"/>
</dbReference>
<proteinExistence type="inferred from homology"/>
<evidence type="ECO:0000256" key="3">
    <source>
        <dbReference type="ARBA" id="ARBA00023002"/>
    </source>
</evidence>
<evidence type="ECO:0000313" key="11">
    <source>
        <dbReference type="Proteomes" id="UP001151532"/>
    </source>
</evidence>
<dbReference type="InterPro" id="IPR031717">
    <property type="entry name" value="ODO-1/KGD_C"/>
</dbReference>
<evidence type="ECO:0000256" key="4">
    <source>
        <dbReference type="ARBA" id="ARBA00023052"/>
    </source>
</evidence>
<gene>
    <name evidence="10" type="ORF">OIU79_005890</name>
</gene>
<dbReference type="Gene3D" id="3.40.50.11610">
    <property type="entry name" value="Multifunctional 2-oxoglutarate metabolism enzyme, C-terminal domain"/>
    <property type="match status" value="1"/>
</dbReference>
<keyword evidence="3" id="KW-0560">Oxidoreductase</keyword>
<comment type="caution">
    <text evidence="10">The sequence shown here is derived from an EMBL/GenBank/DDBJ whole genome shotgun (WGS) entry which is preliminary data.</text>
</comment>
<evidence type="ECO:0000256" key="5">
    <source>
        <dbReference type="ARBA" id="ARBA00037426"/>
    </source>
</evidence>
<evidence type="ECO:0000256" key="2">
    <source>
        <dbReference type="ARBA" id="ARBA00006936"/>
    </source>
</evidence>
<name>A0A9Q0Z1E9_SALPP</name>
<keyword evidence="11" id="KW-1185">Reference proteome</keyword>
<evidence type="ECO:0000313" key="10">
    <source>
        <dbReference type="EMBL" id="KAJ6717840.1"/>
    </source>
</evidence>
<sequence length="207" mass="22557">MQTLHLSPPAVPLSRLTDNVLDGTSSARIEELQKAWEVDPDSVDESGDNFFRNFGGQTATSTGVTGQTRQENAEIVWCQEEPMNMGASSYIAPRLCTDMKATGRGSWEDIKFVGRGPSASTATGFAQAVLAVADDKWRGGRLYTGIMDDRRFAGWSDTAVEVKLIRYNLIDGTTVANSMWGGVNFPATSRFLRYWACDIVGPTGCVD</sequence>
<dbReference type="GO" id="GO:0045252">
    <property type="term" value="C:oxoglutarate dehydrogenase complex"/>
    <property type="evidence" value="ECO:0007669"/>
    <property type="project" value="TreeGrafter"/>
</dbReference>
<comment type="similarity">
    <text evidence="2">Belongs to the alpha-ketoglutarate dehydrogenase family.</text>
</comment>
<reference evidence="10" key="2">
    <citation type="journal article" date="2023" name="Int. J. Mol. Sci.">
        <title>De Novo Assembly and Annotation of 11 Diverse Shrub Willow (Salix) Genomes Reveals Novel Gene Organization in Sex-Linked Regions.</title>
        <authorList>
            <person name="Hyden B."/>
            <person name="Feng K."/>
            <person name="Yates T.B."/>
            <person name="Jawdy S."/>
            <person name="Cereghino C."/>
            <person name="Smart L.B."/>
            <person name="Muchero W."/>
        </authorList>
    </citation>
    <scope>NUCLEOTIDE SEQUENCE</scope>
    <source>
        <tissue evidence="10">Shoot tip</tissue>
    </source>
</reference>
<accession>A0A9Q0Z1E9</accession>
<keyword evidence="4" id="KW-0786">Thiamine pyrophosphate</keyword>
<dbReference type="GO" id="GO:0030976">
    <property type="term" value="F:thiamine pyrophosphate binding"/>
    <property type="evidence" value="ECO:0007669"/>
    <property type="project" value="InterPro"/>
</dbReference>
<evidence type="ECO:0000256" key="1">
    <source>
        <dbReference type="ARBA" id="ARBA00001964"/>
    </source>
</evidence>
<dbReference type="InterPro" id="IPR032106">
    <property type="entry name" value="2-oxogl_dehyd_N"/>
</dbReference>
<dbReference type="PANTHER" id="PTHR23152:SF4">
    <property type="entry name" value="2-OXOADIPATE DEHYDROGENASE COMPLEX COMPONENT E1"/>
    <property type="match status" value="1"/>
</dbReference>
<dbReference type="InterPro" id="IPR011603">
    <property type="entry name" value="2oxoglutarate_DH_E1"/>
</dbReference>
<dbReference type="OrthoDB" id="413077at2759"/>
<organism evidence="10 11">
    <name type="scientific">Salix purpurea</name>
    <name type="common">Purple osier willow</name>
    <dbReference type="NCBI Taxonomy" id="77065"/>
    <lineage>
        <taxon>Eukaryota</taxon>
        <taxon>Viridiplantae</taxon>
        <taxon>Streptophyta</taxon>
        <taxon>Embryophyta</taxon>
        <taxon>Tracheophyta</taxon>
        <taxon>Spermatophyta</taxon>
        <taxon>Magnoliopsida</taxon>
        <taxon>eudicotyledons</taxon>
        <taxon>Gunneridae</taxon>
        <taxon>Pentapetalae</taxon>
        <taxon>rosids</taxon>
        <taxon>fabids</taxon>
        <taxon>Malpighiales</taxon>
        <taxon>Salicaceae</taxon>
        <taxon>Saliceae</taxon>
        <taxon>Salix</taxon>
    </lineage>
</organism>
<dbReference type="PANTHER" id="PTHR23152">
    <property type="entry name" value="2-OXOGLUTARATE DEHYDROGENASE"/>
    <property type="match status" value="1"/>
</dbReference>
<protein>
    <recommendedName>
        <fullName evidence="6">2-oxoglutarate dehydrogenase, mitochondrial</fullName>
    </recommendedName>
    <alternativeName>
        <fullName evidence="7">2-oxoglutarate dehydrogenase complex component E1</fullName>
    </alternativeName>
</protein>
<evidence type="ECO:0000259" key="9">
    <source>
        <dbReference type="Pfam" id="PF16870"/>
    </source>
</evidence>
<reference evidence="10" key="1">
    <citation type="submission" date="2022-11" db="EMBL/GenBank/DDBJ databases">
        <authorList>
            <person name="Hyden B.L."/>
            <person name="Feng K."/>
            <person name="Yates T."/>
            <person name="Jawdy S."/>
            <person name="Smart L.B."/>
            <person name="Muchero W."/>
        </authorList>
    </citation>
    <scope>NUCLEOTIDE SEQUENCE</scope>
    <source>
        <tissue evidence="10">Shoot tip</tissue>
    </source>
</reference>
<dbReference type="GO" id="GO:0004591">
    <property type="term" value="F:oxoglutarate dehydrogenase (succinyl-transferring) activity"/>
    <property type="evidence" value="ECO:0007669"/>
    <property type="project" value="TreeGrafter"/>
</dbReference>
<dbReference type="Pfam" id="PF16870">
    <property type="entry name" value="OxoGdeHyase_C"/>
    <property type="match status" value="1"/>
</dbReference>
<dbReference type="Proteomes" id="UP001151532">
    <property type="component" value="Chromosome 10"/>
</dbReference>
<comment type="function">
    <text evidence="5">The 2-oxoglutarate dehydrogenase complex catalyzes the overall conversion of 2-oxoglutarate to succinyl-CoA and CO(2). It contains multiple copies of three enzymatic components: 2-oxoglutarate dehydrogenase (E1), dihydrolipoamide succinyltransferase (E2) and lipoamide dehydrogenase (E3).</text>
</comment>
<evidence type="ECO:0000256" key="7">
    <source>
        <dbReference type="ARBA" id="ARBA00042984"/>
    </source>
</evidence>
<dbReference type="AlphaFoldDB" id="A0A9Q0Z1E9"/>
<evidence type="ECO:0000256" key="6">
    <source>
        <dbReference type="ARBA" id="ARBA00040267"/>
    </source>
</evidence>
<feature type="domain" description="2-oxoglutarate dehydrogenase E1 component/KDG C-terminal" evidence="9">
    <location>
        <begin position="71"/>
        <end position="128"/>
    </location>
</feature>
<dbReference type="Pfam" id="PF16078">
    <property type="entry name" value="2-oxogl_dehyd_N"/>
    <property type="match status" value="1"/>
</dbReference>
<feature type="domain" description="2-oxoglutarate dehydrogenase E1 component N-terminal" evidence="8">
    <location>
        <begin position="19"/>
        <end position="56"/>
    </location>
</feature>
<evidence type="ECO:0000259" key="8">
    <source>
        <dbReference type="Pfam" id="PF16078"/>
    </source>
</evidence>